<protein>
    <submittedName>
        <fullName evidence="2">Uncharacterized protein</fullName>
    </submittedName>
</protein>
<evidence type="ECO:0000313" key="2">
    <source>
        <dbReference type="EMBL" id="SEA23981.1"/>
    </source>
</evidence>
<dbReference type="EMBL" id="FNQN01000004">
    <property type="protein sequence ID" value="SEA23981.1"/>
    <property type="molecule type" value="Genomic_DNA"/>
</dbReference>
<reference evidence="2 3" key="1">
    <citation type="submission" date="2016-10" db="EMBL/GenBank/DDBJ databases">
        <authorList>
            <person name="de Groot N.N."/>
        </authorList>
    </citation>
    <scope>NUCLEOTIDE SEQUENCE [LARGE SCALE GENOMIC DNA]</scope>
    <source>
        <strain evidence="2 3">DSM 7343</strain>
    </source>
</reference>
<accession>A0A1H3ZKN0</accession>
<keyword evidence="1" id="KW-0812">Transmembrane</keyword>
<dbReference type="Proteomes" id="UP000199409">
    <property type="component" value="Unassembled WGS sequence"/>
</dbReference>
<feature type="transmembrane region" description="Helical" evidence="1">
    <location>
        <begin position="6"/>
        <end position="26"/>
    </location>
</feature>
<dbReference type="PANTHER" id="PTHR31033:SF18">
    <property type="entry name" value="OS06G0115800 PROTEIN"/>
    <property type="match status" value="1"/>
</dbReference>
<proteinExistence type="predicted"/>
<keyword evidence="3" id="KW-1185">Reference proteome</keyword>
<evidence type="ECO:0000313" key="3">
    <source>
        <dbReference type="Proteomes" id="UP000199409"/>
    </source>
</evidence>
<gene>
    <name evidence="2" type="ORF">SAMN05660420_01556</name>
</gene>
<dbReference type="AlphaFoldDB" id="A0A1H3ZKN0"/>
<feature type="transmembrane region" description="Helical" evidence="1">
    <location>
        <begin position="59"/>
        <end position="79"/>
    </location>
</feature>
<keyword evidence="1" id="KW-1133">Transmembrane helix</keyword>
<dbReference type="PANTHER" id="PTHR31033">
    <property type="entry name" value="PROTEIN, PUTATIVE-RELATED"/>
    <property type="match status" value="1"/>
</dbReference>
<dbReference type="OrthoDB" id="5397176at2"/>
<dbReference type="RefSeq" id="WP_092346410.1">
    <property type="nucleotide sequence ID" value="NZ_FNQN01000004.1"/>
</dbReference>
<feature type="transmembrane region" description="Helical" evidence="1">
    <location>
        <begin position="33"/>
        <end position="53"/>
    </location>
</feature>
<organism evidence="2 3">
    <name type="scientific">Desulfuromusa kysingii</name>
    <dbReference type="NCBI Taxonomy" id="37625"/>
    <lineage>
        <taxon>Bacteria</taxon>
        <taxon>Pseudomonadati</taxon>
        <taxon>Thermodesulfobacteriota</taxon>
        <taxon>Desulfuromonadia</taxon>
        <taxon>Desulfuromonadales</taxon>
        <taxon>Geopsychrobacteraceae</taxon>
        <taxon>Desulfuromusa</taxon>
    </lineage>
</organism>
<sequence length="85" mass="9676">MLPDQTLALAILLFFSFGSNLLLGYFREVSRKFSIQWFILVHASIPFIILLRVTLGFSWLWIPFTLGCAVAGQILGGRFRKKALE</sequence>
<name>A0A1H3ZKN0_9BACT</name>
<dbReference type="STRING" id="37625.SAMN05660420_01556"/>
<keyword evidence="1" id="KW-0472">Membrane</keyword>
<evidence type="ECO:0000256" key="1">
    <source>
        <dbReference type="SAM" id="Phobius"/>
    </source>
</evidence>